<reference evidence="1" key="1">
    <citation type="submission" date="2019-11" db="EMBL/GenBank/DDBJ databases">
        <authorList>
            <person name="Liu Y."/>
            <person name="Hou J."/>
            <person name="Li T.-Q."/>
            <person name="Guan C.-H."/>
            <person name="Wu X."/>
            <person name="Wu H.-Z."/>
            <person name="Ling F."/>
            <person name="Zhang R."/>
            <person name="Shi X.-G."/>
            <person name="Ren J.-P."/>
            <person name="Chen E.-F."/>
            <person name="Sun J.-M."/>
        </authorList>
    </citation>
    <scope>NUCLEOTIDE SEQUENCE</scope>
    <source>
        <strain evidence="1">Adult_tree_wgs_1</strain>
        <tissue evidence="1">Leaves</tissue>
    </source>
</reference>
<dbReference type="EMBL" id="WJXA01000550">
    <property type="protein sequence ID" value="KAF7112260.1"/>
    <property type="molecule type" value="Genomic_DNA"/>
</dbReference>
<keyword evidence="3" id="KW-1185">Reference proteome</keyword>
<dbReference type="PANTHER" id="PTHR33116">
    <property type="entry name" value="REVERSE TRANSCRIPTASE ZINC-BINDING DOMAIN-CONTAINING PROTEIN-RELATED-RELATED"/>
    <property type="match status" value="1"/>
</dbReference>
<dbReference type="PANTHER" id="PTHR33116:SF86">
    <property type="entry name" value="REVERSE TRANSCRIPTASE DOMAIN-CONTAINING PROTEIN"/>
    <property type="match status" value="1"/>
</dbReference>
<protein>
    <submittedName>
        <fullName evidence="1">Uncharacterized protein</fullName>
    </submittedName>
</protein>
<dbReference type="EMBL" id="WJXA01000006">
    <property type="protein sequence ID" value="KAF7141273.1"/>
    <property type="molecule type" value="Genomic_DNA"/>
</dbReference>
<comment type="caution">
    <text evidence="1">The sequence shown here is derived from an EMBL/GenBank/DDBJ whole genome shotgun (WGS) entry which is preliminary data.</text>
</comment>
<organism evidence="1 3">
    <name type="scientific">Rhododendron simsii</name>
    <name type="common">Sims's rhododendron</name>
    <dbReference type="NCBI Taxonomy" id="118357"/>
    <lineage>
        <taxon>Eukaryota</taxon>
        <taxon>Viridiplantae</taxon>
        <taxon>Streptophyta</taxon>
        <taxon>Embryophyta</taxon>
        <taxon>Tracheophyta</taxon>
        <taxon>Spermatophyta</taxon>
        <taxon>Magnoliopsida</taxon>
        <taxon>eudicotyledons</taxon>
        <taxon>Gunneridae</taxon>
        <taxon>Pentapetalae</taxon>
        <taxon>asterids</taxon>
        <taxon>Ericales</taxon>
        <taxon>Ericaceae</taxon>
        <taxon>Ericoideae</taxon>
        <taxon>Rhodoreae</taxon>
        <taxon>Rhododendron</taxon>
    </lineage>
</organism>
<evidence type="ECO:0000313" key="2">
    <source>
        <dbReference type="EMBL" id="KAF7141273.1"/>
    </source>
</evidence>
<sequence length="281" mass="32224">MSKLRLLINVLNIILETGGSKYLGLPSIIGKSKRAIFSYVTDCVDTKLKGWSETRLNNAGREVLLKSVILVGQQGERKLQWVSWDKLCDTKPMGGMGFRDLHAFNLAFLARQGWRLVTGPSSFFQKVFWGREVLRRGWRWRVGDGKAINLWSEPWIPRALSFKVLSTPPMGSYLSPLPRKVSDLIDEERHEWNDSLFSAMVDVFTTREDFGGGQPGWESSCMSLICWSIWKNRNQDLFEGQQWEPLVVYEKALLAWKEFKVACDLLEHRAPPLSSPCAQIW</sequence>
<accession>A0A834L1Z0</accession>
<dbReference type="Proteomes" id="UP000626092">
    <property type="component" value="Unassembled WGS sequence"/>
</dbReference>
<proteinExistence type="predicted"/>
<gene>
    <name evidence="2" type="ORF">RHSIM_Rhsim06G0236600</name>
    <name evidence="1" type="ORF">RHSIM_RhsimUnG0247700</name>
</gene>
<evidence type="ECO:0000313" key="3">
    <source>
        <dbReference type="Proteomes" id="UP000626092"/>
    </source>
</evidence>
<dbReference type="AlphaFoldDB" id="A0A834L1Z0"/>
<evidence type="ECO:0000313" key="1">
    <source>
        <dbReference type="EMBL" id="KAF7112260.1"/>
    </source>
</evidence>
<name>A0A834L1Z0_RHOSS</name>
<dbReference type="OrthoDB" id="1929473at2759"/>